<evidence type="ECO:0000256" key="4">
    <source>
        <dbReference type="PIRSR" id="PIRSR623088-3"/>
    </source>
</evidence>
<keyword evidence="2" id="KW-0378">Hydrolase</keyword>
<dbReference type="OrthoDB" id="295473at2759"/>
<evidence type="ECO:0000256" key="1">
    <source>
        <dbReference type="ARBA" id="ARBA00022723"/>
    </source>
</evidence>
<dbReference type="InterPro" id="IPR002073">
    <property type="entry name" value="PDEase_catalytic_dom"/>
</dbReference>
<evidence type="ECO:0000256" key="2">
    <source>
        <dbReference type="ARBA" id="ARBA00022801"/>
    </source>
</evidence>
<protein>
    <recommendedName>
        <fullName evidence="5">PDEase domain-containing protein</fullName>
    </recommendedName>
</protein>
<keyword evidence="1 4" id="KW-0479">Metal-binding</keyword>
<dbReference type="InterPro" id="IPR023174">
    <property type="entry name" value="PDEase_CS"/>
</dbReference>
<dbReference type="GO" id="GO:0004114">
    <property type="term" value="F:3',5'-cyclic-nucleotide phosphodiesterase activity"/>
    <property type="evidence" value="ECO:0007669"/>
    <property type="project" value="InterPro"/>
</dbReference>
<dbReference type="EMBL" id="UYRU01047428">
    <property type="protein sequence ID" value="VDN09616.1"/>
    <property type="molecule type" value="Genomic_DNA"/>
</dbReference>
<gene>
    <name evidence="6" type="ORF">DILT_LOCUS5447</name>
</gene>
<dbReference type="Pfam" id="PF00233">
    <property type="entry name" value="PDEase_I"/>
    <property type="match status" value="1"/>
</dbReference>
<dbReference type="CDD" id="cd00077">
    <property type="entry name" value="HDc"/>
    <property type="match status" value="1"/>
</dbReference>
<dbReference type="PROSITE" id="PS51845">
    <property type="entry name" value="PDEASE_I_2"/>
    <property type="match status" value="1"/>
</dbReference>
<dbReference type="AlphaFoldDB" id="A0A3P7NVQ3"/>
<organism evidence="6 7">
    <name type="scientific">Dibothriocephalus latus</name>
    <name type="common">Fish tapeworm</name>
    <name type="synonym">Diphyllobothrium latum</name>
    <dbReference type="NCBI Taxonomy" id="60516"/>
    <lineage>
        <taxon>Eukaryota</taxon>
        <taxon>Metazoa</taxon>
        <taxon>Spiralia</taxon>
        <taxon>Lophotrochozoa</taxon>
        <taxon>Platyhelminthes</taxon>
        <taxon>Cestoda</taxon>
        <taxon>Eucestoda</taxon>
        <taxon>Diphyllobothriidea</taxon>
        <taxon>Diphyllobothriidae</taxon>
        <taxon>Dibothriocephalus</taxon>
    </lineage>
</organism>
<evidence type="ECO:0000313" key="7">
    <source>
        <dbReference type="Proteomes" id="UP000281553"/>
    </source>
</evidence>
<feature type="binding site" evidence="4">
    <location>
        <position position="75"/>
    </location>
    <ligand>
        <name>Zn(2+)</name>
        <dbReference type="ChEBI" id="CHEBI:29105"/>
        <label>1</label>
    </ligand>
</feature>
<reference evidence="6 7" key="1">
    <citation type="submission" date="2018-11" db="EMBL/GenBank/DDBJ databases">
        <authorList>
            <consortium name="Pathogen Informatics"/>
        </authorList>
    </citation>
    <scope>NUCLEOTIDE SEQUENCE [LARGE SCALE GENOMIC DNA]</scope>
</reference>
<dbReference type="PRINTS" id="PR00387">
    <property type="entry name" value="PDIESTERASE1"/>
</dbReference>
<feature type="binding site" evidence="4">
    <location>
        <position position="39"/>
    </location>
    <ligand>
        <name>Zn(2+)</name>
        <dbReference type="ChEBI" id="CHEBI:29105"/>
        <label>1</label>
    </ligand>
</feature>
<accession>A0A3P7NVQ3</accession>
<dbReference type="PANTHER" id="PTHR11347">
    <property type="entry name" value="CYCLIC NUCLEOTIDE PHOSPHODIESTERASE"/>
    <property type="match status" value="1"/>
</dbReference>
<keyword evidence="7" id="KW-1185">Reference proteome</keyword>
<dbReference type="PROSITE" id="PS00126">
    <property type="entry name" value="PDEASE_I_1"/>
    <property type="match status" value="1"/>
</dbReference>
<sequence>MFTDLDLVNRFHIDYISLCRWLLSVKKNYRDVIYHNWRHAFNVAQTMFSMFKTGGLQSLFGDLECLAIIIACLSHDLDHRGTNNQFQIKTMSPLVNLYSTSVLEHHHFDQCIMLLNTKVSQRLICWIFAFYLTHSKPLIEPLRRLCRSFRNFNRHSDVANVFALRWMSYLCLELFILGYYP</sequence>
<dbReference type="InterPro" id="IPR003607">
    <property type="entry name" value="HD/PDEase_dom"/>
</dbReference>
<evidence type="ECO:0000313" key="6">
    <source>
        <dbReference type="EMBL" id="VDN09616.1"/>
    </source>
</evidence>
<proteinExistence type="predicted"/>
<feature type="binding site" evidence="4">
    <location>
        <position position="76"/>
    </location>
    <ligand>
        <name>Zn(2+)</name>
        <dbReference type="ChEBI" id="CHEBI:29105"/>
        <label>1</label>
    </ligand>
</feature>
<dbReference type="Proteomes" id="UP000281553">
    <property type="component" value="Unassembled WGS sequence"/>
</dbReference>
<dbReference type="InterPro" id="IPR023088">
    <property type="entry name" value="PDEase"/>
</dbReference>
<feature type="domain" description="PDEase" evidence="5">
    <location>
        <begin position="1"/>
        <end position="181"/>
    </location>
</feature>
<dbReference type="Gene3D" id="1.10.1300.10">
    <property type="entry name" value="3'5'-cyclic nucleotide phosphodiesterase, catalytic domain"/>
    <property type="match status" value="1"/>
</dbReference>
<feature type="binding site" evidence="4">
    <location>
        <position position="76"/>
    </location>
    <ligand>
        <name>Zn(2+)</name>
        <dbReference type="ChEBI" id="CHEBI:29105"/>
        <label>2</label>
    </ligand>
</feature>
<dbReference type="SUPFAM" id="SSF109604">
    <property type="entry name" value="HD-domain/PDEase-like"/>
    <property type="match status" value="1"/>
</dbReference>
<dbReference type="GO" id="GO:0007165">
    <property type="term" value="P:signal transduction"/>
    <property type="evidence" value="ECO:0007669"/>
    <property type="project" value="InterPro"/>
</dbReference>
<evidence type="ECO:0000256" key="3">
    <source>
        <dbReference type="PIRSR" id="PIRSR623088-1"/>
    </source>
</evidence>
<evidence type="ECO:0000259" key="5">
    <source>
        <dbReference type="PROSITE" id="PS51845"/>
    </source>
</evidence>
<dbReference type="GO" id="GO:0046872">
    <property type="term" value="F:metal ion binding"/>
    <property type="evidence" value="ECO:0007669"/>
    <property type="project" value="UniProtKB-KW"/>
</dbReference>
<feature type="active site" description="Proton donor" evidence="3">
    <location>
        <position position="35"/>
    </location>
</feature>
<dbReference type="InterPro" id="IPR036971">
    <property type="entry name" value="PDEase_catalytic_dom_sf"/>
</dbReference>
<name>A0A3P7NVQ3_DIBLA</name>